<feature type="signal peptide" evidence="1">
    <location>
        <begin position="1"/>
        <end position="22"/>
    </location>
</feature>
<feature type="domain" description="SGNH hydrolase-type esterase" evidence="2">
    <location>
        <begin position="82"/>
        <end position="232"/>
    </location>
</feature>
<dbReference type="Proteomes" id="UP000625551">
    <property type="component" value="Unassembled WGS sequence"/>
</dbReference>
<feature type="chain" id="PRO_5045911387" evidence="1">
    <location>
        <begin position="23"/>
        <end position="246"/>
    </location>
</feature>
<evidence type="ECO:0000313" key="4">
    <source>
        <dbReference type="Proteomes" id="UP000625551"/>
    </source>
</evidence>
<evidence type="ECO:0000313" key="3">
    <source>
        <dbReference type="EMBL" id="MBD1396380.1"/>
    </source>
</evidence>
<organism evidence="3 4">
    <name type="scientific">Pontibacter aquaedesilientis</name>
    <dbReference type="NCBI Taxonomy" id="2766980"/>
    <lineage>
        <taxon>Bacteria</taxon>
        <taxon>Pseudomonadati</taxon>
        <taxon>Bacteroidota</taxon>
        <taxon>Cytophagia</taxon>
        <taxon>Cytophagales</taxon>
        <taxon>Hymenobacteraceae</taxon>
        <taxon>Pontibacter</taxon>
    </lineage>
</organism>
<dbReference type="SUPFAM" id="SSF52266">
    <property type="entry name" value="SGNH hydrolase"/>
    <property type="match status" value="1"/>
</dbReference>
<dbReference type="Gene3D" id="3.40.50.1110">
    <property type="entry name" value="SGNH hydrolase"/>
    <property type="match status" value="1"/>
</dbReference>
<protein>
    <submittedName>
        <fullName evidence="3">G-D-S-L family lipolytic protein</fullName>
    </submittedName>
</protein>
<dbReference type="PANTHER" id="PTHR30383">
    <property type="entry name" value="THIOESTERASE 1/PROTEASE 1/LYSOPHOSPHOLIPASE L1"/>
    <property type="match status" value="1"/>
</dbReference>
<dbReference type="InterPro" id="IPR051532">
    <property type="entry name" value="Ester_Hydrolysis_Enzymes"/>
</dbReference>
<dbReference type="InterPro" id="IPR036514">
    <property type="entry name" value="SGNH_hydro_sf"/>
</dbReference>
<name>A0ABR7XDK5_9BACT</name>
<dbReference type="EMBL" id="JACXAJ010000001">
    <property type="protein sequence ID" value="MBD1396380.1"/>
    <property type="molecule type" value="Genomic_DNA"/>
</dbReference>
<dbReference type="CDD" id="cd04502">
    <property type="entry name" value="SGNH_hydrolase_like_7"/>
    <property type="match status" value="1"/>
</dbReference>
<reference evidence="3 4" key="1">
    <citation type="submission" date="2020-09" db="EMBL/GenBank/DDBJ databases">
        <title>Genome sequencing and assembly of Pontibacter sp.</title>
        <authorList>
            <person name="Chhetri G."/>
        </authorList>
    </citation>
    <scope>NUCLEOTIDE SEQUENCE [LARGE SCALE GENOMIC DNA]</scope>
    <source>
        <strain evidence="3 4">JH31</strain>
    </source>
</reference>
<sequence>MNLKAPYRLLYLLLLLAGIACSTTEQPSSAAAQNQQTPDQVQRSKTLPPFWDEIRAFKQQDAAQMPPRQAILFVGSSSIRMWDNLQEMFPDKQVINRGFGGSNLLDLQYYLADIVFPYDPRQIVIYSGENDIASDTVSAQDVLQRFEEVFTSIRQKLPEVPVTFVSIKPSPSRRKYMPVMEEANALIRSYLQAKPNTSYVDVYQPMLIQNGKPRPDIFIADSLHMNQNGYRIWQKAIEPYLTNNKR</sequence>
<dbReference type="RefSeq" id="WP_191182488.1">
    <property type="nucleotide sequence ID" value="NZ_JACXAJ010000001.1"/>
</dbReference>
<evidence type="ECO:0000259" key="2">
    <source>
        <dbReference type="Pfam" id="PF13472"/>
    </source>
</evidence>
<dbReference type="Pfam" id="PF13472">
    <property type="entry name" value="Lipase_GDSL_2"/>
    <property type="match status" value="1"/>
</dbReference>
<accession>A0ABR7XDK5</accession>
<comment type="caution">
    <text evidence="3">The sequence shown here is derived from an EMBL/GenBank/DDBJ whole genome shotgun (WGS) entry which is preliminary data.</text>
</comment>
<dbReference type="InterPro" id="IPR013830">
    <property type="entry name" value="SGNH_hydro"/>
</dbReference>
<proteinExistence type="predicted"/>
<gene>
    <name evidence="3" type="ORF">H9Q13_04325</name>
</gene>
<keyword evidence="1" id="KW-0732">Signal</keyword>
<keyword evidence="4" id="KW-1185">Reference proteome</keyword>
<dbReference type="PROSITE" id="PS51257">
    <property type="entry name" value="PROKAR_LIPOPROTEIN"/>
    <property type="match status" value="1"/>
</dbReference>
<dbReference type="PANTHER" id="PTHR30383:SF5">
    <property type="entry name" value="SGNH HYDROLASE-TYPE ESTERASE DOMAIN-CONTAINING PROTEIN"/>
    <property type="match status" value="1"/>
</dbReference>
<evidence type="ECO:0000256" key="1">
    <source>
        <dbReference type="SAM" id="SignalP"/>
    </source>
</evidence>